<dbReference type="GO" id="GO:0016746">
    <property type="term" value="F:acyltransferase activity"/>
    <property type="evidence" value="ECO:0007669"/>
    <property type="project" value="UniProtKB-KW"/>
</dbReference>
<keyword evidence="2" id="KW-0808">Transferase</keyword>
<dbReference type="Proteomes" id="UP000050761">
    <property type="component" value="Unassembled WGS sequence"/>
</dbReference>
<gene>
    <name evidence="5" type="ORF">HPBE_LOCUS18570</name>
</gene>
<dbReference type="InterPro" id="IPR032098">
    <property type="entry name" value="Acyltransf_C"/>
</dbReference>
<evidence type="ECO:0000256" key="2">
    <source>
        <dbReference type="ARBA" id="ARBA00022679"/>
    </source>
</evidence>
<keyword evidence="3" id="KW-0012">Acyltransferase</keyword>
<name>A0A183G9F5_HELPZ</name>
<evidence type="ECO:0000313" key="5">
    <source>
        <dbReference type="EMBL" id="VDP12088.1"/>
    </source>
</evidence>
<evidence type="ECO:0000259" key="4">
    <source>
        <dbReference type="Pfam" id="PF16076"/>
    </source>
</evidence>
<dbReference type="PANTHER" id="PTHR10983">
    <property type="entry name" value="1-ACYLGLYCEROL-3-PHOSPHATE ACYLTRANSFERASE-RELATED"/>
    <property type="match status" value="1"/>
</dbReference>
<dbReference type="EMBL" id="UZAH01030774">
    <property type="protein sequence ID" value="VDP12088.1"/>
    <property type="molecule type" value="Genomic_DNA"/>
</dbReference>
<evidence type="ECO:0000313" key="7">
    <source>
        <dbReference type="WBParaSite" id="HPBE_0001857101-mRNA-1"/>
    </source>
</evidence>
<dbReference type="GO" id="GO:0036149">
    <property type="term" value="P:phosphatidylinositol acyl-chain remodeling"/>
    <property type="evidence" value="ECO:0007669"/>
    <property type="project" value="TreeGrafter"/>
</dbReference>
<comment type="similarity">
    <text evidence="1">Belongs to the 1-acyl-sn-glycerol-3-phosphate acyltransferase family.</text>
</comment>
<evidence type="ECO:0000313" key="6">
    <source>
        <dbReference type="Proteomes" id="UP000050761"/>
    </source>
</evidence>
<organism evidence="6 7">
    <name type="scientific">Heligmosomoides polygyrus</name>
    <name type="common">Parasitic roundworm</name>
    <dbReference type="NCBI Taxonomy" id="6339"/>
    <lineage>
        <taxon>Eukaryota</taxon>
        <taxon>Metazoa</taxon>
        <taxon>Ecdysozoa</taxon>
        <taxon>Nematoda</taxon>
        <taxon>Chromadorea</taxon>
        <taxon>Rhabditida</taxon>
        <taxon>Rhabditina</taxon>
        <taxon>Rhabditomorpha</taxon>
        <taxon>Strongyloidea</taxon>
        <taxon>Heligmosomidae</taxon>
        <taxon>Heligmosomoides</taxon>
    </lineage>
</organism>
<reference evidence="5 6" key="1">
    <citation type="submission" date="2018-11" db="EMBL/GenBank/DDBJ databases">
        <authorList>
            <consortium name="Pathogen Informatics"/>
        </authorList>
    </citation>
    <scope>NUCLEOTIDE SEQUENCE [LARGE SCALE GENOMIC DNA]</scope>
</reference>
<sequence>MGSSSYIFLDRHFDTDQSHIQKILDYFARVGYNYQILLYPEGTDKCPLATERSRLYAKKHGLVHYEYVLHPRTTGFVYIIQNMRKDKYIDYVYDVTVGFGDCIVQSEVDFACQGVCPKEVYYQVRKLKIEDLPTDHDELAQWLVNLWKEKEEKLRQFYSLPRETRHFENTPNGVDHEVRIACLFCRNCYYK</sequence>
<dbReference type="CDD" id="cd07990">
    <property type="entry name" value="LPLAT_LCLAT1-like"/>
    <property type="match status" value="1"/>
</dbReference>
<dbReference type="Pfam" id="PF16076">
    <property type="entry name" value="Acyltransf_C"/>
    <property type="match status" value="1"/>
</dbReference>
<keyword evidence="6" id="KW-1185">Reference proteome</keyword>
<protein>
    <submittedName>
        <fullName evidence="7">Acyltransf_C domain-containing protein</fullName>
    </submittedName>
</protein>
<dbReference type="WBParaSite" id="HPBE_0001857101-mRNA-1">
    <property type="protein sequence ID" value="HPBE_0001857101-mRNA-1"/>
    <property type="gene ID" value="HPBE_0001857101"/>
</dbReference>
<reference evidence="7" key="2">
    <citation type="submission" date="2019-09" db="UniProtKB">
        <authorList>
            <consortium name="WormBaseParasite"/>
        </authorList>
    </citation>
    <scope>IDENTIFICATION</scope>
</reference>
<proteinExistence type="inferred from homology"/>
<dbReference type="GO" id="GO:0005783">
    <property type="term" value="C:endoplasmic reticulum"/>
    <property type="evidence" value="ECO:0007669"/>
    <property type="project" value="TreeGrafter"/>
</dbReference>
<accession>A0A3P8BRB3</accession>
<feature type="domain" description="Acyltransferase C-terminal" evidence="4">
    <location>
        <begin position="114"/>
        <end position="168"/>
    </location>
</feature>
<dbReference type="AlphaFoldDB" id="A0A183G9F5"/>
<dbReference type="PANTHER" id="PTHR10983:SF19">
    <property type="entry name" value="PHOSPHOLIPID_GLYCEROL ACYLTRANSFERASE DOMAIN-CONTAINING PROTEIN"/>
    <property type="match status" value="1"/>
</dbReference>
<dbReference type="OrthoDB" id="186786at2759"/>
<accession>A0A183G9F5</accession>
<evidence type="ECO:0000256" key="3">
    <source>
        <dbReference type="ARBA" id="ARBA00023315"/>
    </source>
</evidence>
<evidence type="ECO:0000256" key="1">
    <source>
        <dbReference type="ARBA" id="ARBA00008655"/>
    </source>
</evidence>